<evidence type="ECO:0000259" key="6">
    <source>
        <dbReference type="Pfam" id="PF00413"/>
    </source>
</evidence>
<keyword evidence="11" id="KW-1185">Reference proteome</keyword>
<keyword evidence="1" id="KW-0645">Protease</keyword>
<keyword evidence="2" id="KW-0479">Metal-binding</keyword>
<dbReference type="Gene3D" id="2.60.40.10">
    <property type="entry name" value="Immunoglobulins"/>
    <property type="match status" value="2"/>
</dbReference>
<dbReference type="NCBIfam" id="TIGR03696">
    <property type="entry name" value="Rhs_assc_core"/>
    <property type="match status" value="1"/>
</dbReference>
<dbReference type="InterPro" id="IPR056823">
    <property type="entry name" value="TEN-like_YD-shell"/>
</dbReference>
<evidence type="ECO:0000256" key="5">
    <source>
        <dbReference type="ARBA" id="ARBA00022833"/>
    </source>
</evidence>
<dbReference type="Pfam" id="PF00413">
    <property type="entry name" value="Peptidase_M10"/>
    <property type="match status" value="1"/>
</dbReference>
<evidence type="ECO:0000256" key="3">
    <source>
        <dbReference type="ARBA" id="ARBA00022737"/>
    </source>
</evidence>
<proteinExistence type="predicted"/>
<accession>A0AAN2BLL3</accession>
<evidence type="ECO:0000256" key="2">
    <source>
        <dbReference type="ARBA" id="ARBA00022723"/>
    </source>
</evidence>
<protein>
    <submittedName>
        <fullName evidence="10">Uncharacterized protein</fullName>
    </submittedName>
</protein>
<dbReference type="PANTHER" id="PTHR32305:SF15">
    <property type="entry name" value="PROTEIN RHSA-RELATED"/>
    <property type="match status" value="1"/>
</dbReference>
<dbReference type="InterPro" id="IPR002909">
    <property type="entry name" value="IPT_dom"/>
</dbReference>
<reference evidence="10 11" key="1">
    <citation type="journal article" date="2022" name="IScience">
        <title>An ultrasensitive nanofiber-based assay for enzymatic hydrolysis and deep-sea microbial degradation of cellulose.</title>
        <authorList>
            <person name="Tsudome M."/>
            <person name="Tachioka M."/>
            <person name="Miyazaki M."/>
            <person name="Uchimura K."/>
            <person name="Tsuda M."/>
            <person name="Takaki Y."/>
            <person name="Deguchi S."/>
        </authorList>
    </citation>
    <scope>NUCLEOTIDE SEQUENCE [LARGE SCALE GENOMIC DNA]</scope>
    <source>
        <strain evidence="10 11">GE09</strain>
    </source>
</reference>
<evidence type="ECO:0000256" key="4">
    <source>
        <dbReference type="ARBA" id="ARBA00022801"/>
    </source>
</evidence>
<gene>
    <name evidence="10" type="ORF">MARGE09_P3415</name>
</gene>
<dbReference type="InterPro" id="IPR014756">
    <property type="entry name" value="Ig_E-set"/>
</dbReference>
<feature type="domain" description="Peptidase M10 metallopeptidase" evidence="6">
    <location>
        <begin position="135"/>
        <end position="224"/>
    </location>
</feature>
<dbReference type="GO" id="GO:0006508">
    <property type="term" value="P:proteolysis"/>
    <property type="evidence" value="ECO:0007669"/>
    <property type="project" value="UniProtKB-KW"/>
</dbReference>
<dbReference type="GO" id="GO:0008270">
    <property type="term" value="F:zinc ion binding"/>
    <property type="evidence" value="ECO:0007669"/>
    <property type="project" value="InterPro"/>
</dbReference>
<evidence type="ECO:0000313" key="11">
    <source>
        <dbReference type="Proteomes" id="UP001320119"/>
    </source>
</evidence>
<keyword evidence="5" id="KW-0862">Zinc</keyword>
<dbReference type="InterPro" id="IPR031325">
    <property type="entry name" value="RHS_repeat"/>
</dbReference>
<dbReference type="SUPFAM" id="SSF49464">
    <property type="entry name" value="Carboxypeptidase regulatory domain-like"/>
    <property type="match status" value="1"/>
</dbReference>
<dbReference type="Pfam" id="PF25023">
    <property type="entry name" value="TEN_YD-shell"/>
    <property type="match status" value="1"/>
</dbReference>
<keyword evidence="3" id="KW-0677">Repeat</keyword>
<organism evidence="10 11">
    <name type="scientific">Marinagarivorans cellulosilyticus</name>
    <dbReference type="NCBI Taxonomy" id="2721545"/>
    <lineage>
        <taxon>Bacteria</taxon>
        <taxon>Pseudomonadati</taxon>
        <taxon>Pseudomonadota</taxon>
        <taxon>Gammaproteobacteria</taxon>
        <taxon>Cellvibrionales</taxon>
        <taxon>Cellvibrionaceae</taxon>
        <taxon>Marinagarivorans</taxon>
    </lineage>
</organism>
<keyword evidence="4" id="KW-0378">Hydrolase</keyword>
<dbReference type="GO" id="GO:0031012">
    <property type="term" value="C:extracellular matrix"/>
    <property type="evidence" value="ECO:0007669"/>
    <property type="project" value="InterPro"/>
</dbReference>
<dbReference type="InterPro" id="IPR024079">
    <property type="entry name" value="MetalloPept_cat_dom_sf"/>
</dbReference>
<dbReference type="Pfam" id="PF13620">
    <property type="entry name" value="CarboxypepD_reg"/>
    <property type="match status" value="1"/>
</dbReference>
<dbReference type="InterPro" id="IPR021190">
    <property type="entry name" value="Pept_M10A"/>
</dbReference>
<dbReference type="Gene3D" id="2.60.40.1120">
    <property type="entry name" value="Carboxypeptidase-like, regulatory domain"/>
    <property type="match status" value="1"/>
</dbReference>
<name>A0AAN2BLL3_9GAMM</name>
<sequence>MKFFGFRGFCLLHCIIGFLSFDAIAGGNLGSHTNRLWDARMLPLEWYLSDAGYPRSGIANEILVEELEKAFATWEEVDTAQVSFEYKGEIDRRRSGIDGYNIVTFTDPDVEFSPGVLAYSFSFSFPQEMMFDDSNNDLNGDGVADVPNGKFEAGTIFDADMVFNSSLRYAVSGASATSDLQAIALHEAGHHLGLTHSLIETSVMYPFLKHDIDAARTLSIDDVAYSSFFYPEEPQFSLAFGFVKGIVTDGRDNHPILGAHVYAVKTETGEKIIGAYTDSKGRYQLPVPPGTYYVGIEPLDGDPIAADPARINALIAKTPDINFPEELFDANESNVEANAQAALPISVVAGSEVANIDFITNALNVSGVTVVLNPGKNYFSYPVSVPEGLTSFELITFLGDSLEINSIERLNPLSNLFERTSYYNGVPSGEDFPISHGVGYVVFAEKQKVVTFLGVPDCKNIDLKKGLNIIGVSCPSSSFSGYELLHAIGGERDVKSIRRHVPGSNNDYQLVEYVEGNPSGDDFHIVNGQAYLVEMLSDINSVSVNGDKTIFPPSIQAVSPGVVIPGDLMLIAGDGFDENILNNIVVVNGANARIVFVSPTQMAVVVPNAVGDSEVYVVTNGKRSNSLQVSVVNQEITEEIGKNNLIVNGQEIRGTLQDAAEQDRYSFIGKENAIVSINSRVYGESADLLVAIEGPSGAILRSSFNNAQEGVAGIKNFRLPETGRYSIVITSTSGGADYGVGVDVGTGSTVPTISVLGGDAQSIPAGTTLPKPIEIYVTGSSGQPLAGVPVTFTAQNAELSVSNGFSLANAGTAVVVTNLYGVATVEAIAPSAEGVYDIIVTVPGMAPVTMMASTIDRPIDNVVVSKQFEDCGGEGCVVGSTLPHPYRIGFFDSNGLPIPNVLVHWKVVSGAGFIDSEKSNRSRISKSDGSGEVEVIHSLGEKLFVSELSGLTNIVIPQVVAAAIPNTPTPLLFGVKPKAGPPANIESLKSNSLLLTIQVVALDAVKIKVTDEFDNPVAGVEIEPQHQFLKITPGLYKGKLFDDYKTNSEGIWVGAVATTTEDGSNLIPTINEFNSKDGPHLAAPYTFTLNAGSVGSVEYIAEVNMGPVMLTQSGNLAEGYITRDLDTDVSMRLKRFQRRDINDGEDSGGDWSDNDFTYLRVKSMEGVKVKLFVRREDGFNDDTGYLTSKVNGQSEVELVTDSAGIVSADVTLGEVAGPLDVVAQILDRIVVQHKTDDGENIGEPIEYPTEDFDFSTLSITALPIVMSVSLTAEQASGIDWSTFNIVLNNNVTVFSGASDVFPPLNTYPHFMKLYLDGVELAEWPSTEALLAGGFGQLSLTYQPKGSDLHEGLNTIVMTADIVKFDGEVESIFKEERYTFSDSPETSLWTIEESADSEWVSDFSLSKIVSLAQPKGTEINGGGLEFKTVGSFHPFHIPLQESSSLSVELQDHNKNTVAVLFDESNVLPGTKTFALLYSDVESRITPIVDKTDMYIVVKSVGINSGKVSTVTYRGELTTTIAGEMLGQVIQHDTLIHSGSLTLRREDLALKGSGPQLEFIRSYTNNIHVENENNILGKGWSHNHDVYLKVLSWSDGSPLYGNNLPGWVGATRGIAGPKLMTTDEYMNIQPGGLSFSPSQIAISNAGVFEKVPGTNVWQGQRGNFGQLTGSVSTGFVYTSKDGTRYEFETQRNSSNQYPLLRAVDRNGNALNYDYDFIAVTEVIEGSSFEVTSSHHLLTRVTDSAGRYLDFSYQKGENGLVRLKAVDANVGSVSAENIRLSFDYYSSKTAEDSVKANAFDVVGMLRSFTRDDFVETYEYETKLGDSQPNLAATIDANQHKTAYQYHDNLPVSVLSFAPGVAITDFVSKVCYPTDTQSEQCTKNSASINYPTSEDGVREVVDLNGEATIYKLNNFGNPIRVEEPEGKITEFDWSIDFGGAENHLIEKRDLSIGSVWNYEYDANGNVTKETSPVGELTQVWHPQFSLLTYRKDQNGNETDYDIDNANGNLLSQTVKAALVEGQFKDVVVSHTYGAQHGLKGLRLSTTKTTDGRSNTTRFNYDQYGALENIIAPGEITTLYENDGRGRRKSETDAEQNTTTFEYDSLDRLTLVTDAKNNTETTSYDDKGNKDIVTTRDTFDINGTVHERYSSLDYEYDARDRVKTITRIASLDGQYNLEGEKTFEYDGNSNITFESDWKGVKNASAFVYDGLNRRVKTSNRAGYSATTSYEFVSDQGVVKSISDFEGRTTVEHYDKVGRLVKVIHPRVNHSDGTSDTYFRDIEYDGVGNIKSIKDEEGKLTTFSYDARNLKVLDVNALLQQKVTHFDESGNVTLTGLKEDGNAALSYITEFEYDDLDRLVTKTEPHNHVWQYRYFDNGNVKSETDPWSFKTSYTYDSVNQLASITDPDGTTNVSFTKYGNKVFSQDAEGRLETYLYGPESRLLQEVDGVGRTTRYTYDLNNNLTDIRKSWASAASGPSLVHTHIEYDVIDQKEKVHDAFDTADKVIAEYRFDKVGNQTHYILPEGRETQFVYDELNRVKELISAETQGFDGQVLNTVTLKKHNGVGNIVWLKDRRENVTSTRYDDLHRVDLVTDSLLQTTRNVYDLAGNVTFQTNKRGITTESKFDELSRVTSQWVDNNLGERFRLVATDYDIDLESGVRIDHITDANGNVVVSQSDFRGNVLSITLPADNTAEFTQGTVHNLYDRSGLLKQTTDAADKVVSHTYHGDGTRASSTVNGSETTFFDYDVFGNVAVTTQPKRNIRTHSYNARNLLVKSMDDSGNVTRFEYDTSGNLTHQFTPAANDEGTEGHVEYVYDALNRKRQHIQHKAANDAVNPGATGNLVSLFGYDAEGNLTHTTDAKGQLFVTSFDVLGRPELQSFPAESDITTIASTFDANNNLDIVTETKAGGQIEVTDHDYDLLDRLEQRSQRGHIVSYGYDNNGNRTSVSAPGGSTVYTFDSRNRLHTTVANDLTSTYHYLQNGWLDRVEQGNGTQATYDYDDAGRTLQIVNLTADSTPAVLSQFDYTFDANGNRETETVVQNGFAGNSTRTTTYSYDNLDRLTGYVHNQGANTESHSFTHYPSYDRKTETVVVDGDTQKDRAFTYDETHWLTSITDTAPANSGVINYQYDNNGNTLRKTDGTGQGPASTVMAYNNRNQLLSVAAGAEGSEQTKGNYDYNYAGMRIRHIGSDRGDIEYIYDDKAIIDEVVNNTSTSVAHYRYGDRLLSLQSGEGEQFYHYSNLGTTANLSDAAGSNQVAYEVDPFGAITRQEGESVNRQVFTGHEHDEETGLIYMKARFYDPDVGRFLSQDTYLGEGTEAPSLHRYLYAYGNPNLYWDPDGYSSVMIDHQADFRAMRPDWANQPKHQAIEAAGDKGYIIGAMLLLSGGMIGVEGAVIVGAVRSYGLGSLMHAGANTAALNLTAEAGLLASGAASGRIDLTPSIPKPKTEAPHITVEQPNITSGAPGVPHNSADDSVVKNAQGYVIPDSVVRRDNNFHDKTFTDEKGRIRSKAYIDEANDLRAVDKDGNITAQEHVAGRIPDKDRSQFISTTDERAIDSAVVFGGETMRIDTKRLQQDINAGKIDAQIKPLQQIHDEINGNIRQLEQRMESEIDPMVLMGLSDELYYSRKNLSDSAKNTECLISPCIPSQYYEMVK</sequence>
<dbReference type="SUPFAM" id="SSF49373">
    <property type="entry name" value="Invasin/intimin cell-adhesion fragments"/>
    <property type="match status" value="1"/>
</dbReference>
<dbReference type="SUPFAM" id="SSF81296">
    <property type="entry name" value="E set domains"/>
    <property type="match status" value="1"/>
</dbReference>
<evidence type="ECO:0000259" key="9">
    <source>
        <dbReference type="Pfam" id="PF25023"/>
    </source>
</evidence>
<dbReference type="Pfam" id="PF20148">
    <property type="entry name" value="DUF6531"/>
    <property type="match status" value="1"/>
</dbReference>
<evidence type="ECO:0000256" key="1">
    <source>
        <dbReference type="ARBA" id="ARBA00022670"/>
    </source>
</evidence>
<feature type="domain" description="DUF6531" evidence="8">
    <location>
        <begin position="1536"/>
        <end position="1587"/>
    </location>
</feature>
<evidence type="ECO:0000259" key="8">
    <source>
        <dbReference type="Pfam" id="PF20148"/>
    </source>
</evidence>
<dbReference type="InterPro" id="IPR050708">
    <property type="entry name" value="T6SS_VgrG/RHS"/>
</dbReference>
<dbReference type="InterPro" id="IPR008969">
    <property type="entry name" value="CarboxyPept-like_regulatory"/>
</dbReference>
<dbReference type="GO" id="GO:0004222">
    <property type="term" value="F:metalloendopeptidase activity"/>
    <property type="evidence" value="ECO:0007669"/>
    <property type="project" value="InterPro"/>
</dbReference>
<dbReference type="Gene3D" id="3.40.390.10">
    <property type="entry name" value="Collagenase (Catalytic Domain)"/>
    <property type="match status" value="1"/>
</dbReference>
<dbReference type="InterPro" id="IPR045351">
    <property type="entry name" value="DUF6531"/>
</dbReference>
<dbReference type="InterPro" id="IPR008964">
    <property type="entry name" value="Invasin/intimin_cell_adhesion"/>
</dbReference>
<dbReference type="PANTHER" id="PTHR32305">
    <property type="match status" value="1"/>
</dbReference>
<dbReference type="InterPro" id="IPR022385">
    <property type="entry name" value="Rhs_assc_core"/>
</dbReference>
<dbReference type="Pfam" id="PF05593">
    <property type="entry name" value="RHS_repeat"/>
    <property type="match status" value="3"/>
</dbReference>
<dbReference type="PRINTS" id="PR00138">
    <property type="entry name" value="MATRIXIN"/>
</dbReference>
<dbReference type="SUPFAM" id="SSF55486">
    <property type="entry name" value="Metalloproteases ('zincins'), catalytic domain"/>
    <property type="match status" value="1"/>
</dbReference>
<evidence type="ECO:0000259" key="7">
    <source>
        <dbReference type="Pfam" id="PF01833"/>
    </source>
</evidence>
<evidence type="ECO:0000313" key="10">
    <source>
        <dbReference type="EMBL" id="BCD99214.1"/>
    </source>
</evidence>
<dbReference type="Pfam" id="PF01833">
    <property type="entry name" value="TIG"/>
    <property type="match status" value="1"/>
</dbReference>
<dbReference type="NCBIfam" id="TIGR01643">
    <property type="entry name" value="YD_repeat_2x"/>
    <property type="match status" value="3"/>
</dbReference>
<dbReference type="InterPro" id="IPR001818">
    <property type="entry name" value="Pept_M10_metallopeptidase"/>
</dbReference>
<dbReference type="Gene3D" id="2.180.10.10">
    <property type="entry name" value="RHS repeat-associated core"/>
    <property type="match status" value="4"/>
</dbReference>
<dbReference type="InterPro" id="IPR006530">
    <property type="entry name" value="YD"/>
</dbReference>
<feature type="domain" description="IPT/TIG" evidence="7">
    <location>
        <begin position="553"/>
        <end position="628"/>
    </location>
</feature>
<feature type="domain" description="Teneurin-like YD-shell" evidence="9">
    <location>
        <begin position="3033"/>
        <end position="3308"/>
    </location>
</feature>
<dbReference type="InterPro" id="IPR013783">
    <property type="entry name" value="Ig-like_fold"/>
</dbReference>
<dbReference type="EMBL" id="AP023086">
    <property type="protein sequence ID" value="BCD99214.1"/>
    <property type="molecule type" value="Genomic_DNA"/>
</dbReference>
<dbReference type="KEGG" id="marq:MARGE09_P3415"/>
<dbReference type="Proteomes" id="UP001320119">
    <property type="component" value="Chromosome"/>
</dbReference>